<gene>
    <name evidence="3" type="ORF">PENANT_c001G05959</name>
</gene>
<evidence type="ECO:0000259" key="2">
    <source>
        <dbReference type="Pfam" id="PF22041"/>
    </source>
</evidence>
<evidence type="ECO:0000259" key="1">
    <source>
        <dbReference type="Pfam" id="PF13409"/>
    </source>
</evidence>
<proteinExistence type="predicted"/>
<dbReference type="SUPFAM" id="SSF47616">
    <property type="entry name" value="GST C-terminal domain-like"/>
    <property type="match status" value="1"/>
</dbReference>
<dbReference type="InterPro" id="IPR054416">
    <property type="entry name" value="GST_UstS-like_C"/>
</dbReference>
<comment type="caution">
    <text evidence="3">The sequence shown here is derived from an EMBL/GenBank/DDBJ whole genome shotgun (WGS) entry which is preliminary data.</text>
</comment>
<keyword evidence="4" id="KW-1185">Reference proteome</keyword>
<evidence type="ECO:0000313" key="4">
    <source>
        <dbReference type="Proteomes" id="UP000191672"/>
    </source>
</evidence>
<reference evidence="4" key="1">
    <citation type="journal article" date="2017" name="Nat. Microbiol.">
        <title>Global analysis of biosynthetic gene clusters reveals vast potential of secondary metabolite production in Penicillium species.</title>
        <authorList>
            <person name="Nielsen J.C."/>
            <person name="Grijseels S."/>
            <person name="Prigent S."/>
            <person name="Ji B."/>
            <person name="Dainat J."/>
            <person name="Nielsen K.F."/>
            <person name="Frisvad J.C."/>
            <person name="Workman M."/>
            <person name="Nielsen J."/>
        </authorList>
    </citation>
    <scope>NUCLEOTIDE SEQUENCE [LARGE SCALE GENOMIC DNA]</scope>
    <source>
        <strain evidence="4">IBT 31811</strain>
    </source>
</reference>
<dbReference type="AlphaFoldDB" id="A0A1V6QP06"/>
<organism evidence="3 4">
    <name type="scientific">Penicillium antarcticum</name>
    <dbReference type="NCBI Taxonomy" id="416450"/>
    <lineage>
        <taxon>Eukaryota</taxon>
        <taxon>Fungi</taxon>
        <taxon>Dikarya</taxon>
        <taxon>Ascomycota</taxon>
        <taxon>Pezizomycotina</taxon>
        <taxon>Eurotiomycetes</taxon>
        <taxon>Eurotiomycetidae</taxon>
        <taxon>Eurotiales</taxon>
        <taxon>Aspergillaceae</taxon>
        <taxon>Penicillium</taxon>
    </lineage>
</organism>
<accession>A0A1V6QP06</accession>
<dbReference type="Pfam" id="PF13409">
    <property type="entry name" value="GST_N_2"/>
    <property type="match status" value="1"/>
</dbReference>
<dbReference type="SUPFAM" id="SSF52833">
    <property type="entry name" value="Thioredoxin-like"/>
    <property type="match status" value="1"/>
</dbReference>
<feature type="domain" description="GST N-terminal" evidence="1">
    <location>
        <begin position="20"/>
        <end position="96"/>
    </location>
</feature>
<protein>
    <submittedName>
        <fullName evidence="3">Uncharacterized protein</fullName>
    </submittedName>
</protein>
<dbReference type="InterPro" id="IPR036249">
    <property type="entry name" value="Thioredoxin-like_sf"/>
</dbReference>
<dbReference type="Pfam" id="PF22041">
    <property type="entry name" value="GST_C_7"/>
    <property type="match status" value="1"/>
</dbReference>
<dbReference type="InterPro" id="IPR004045">
    <property type="entry name" value="Glutathione_S-Trfase_N"/>
</dbReference>
<dbReference type="EMBL" id="MDYN01000001">
    <property type="protein sequence ID" value="OQD90963.1"/>
    <property type="molecule type" value="Genomic_DNA"/>
</dbReference>
<dbReference type="Gene3D" id="1.20.1050.10">
    <property type="match status" value="1"/>
</dbReference>
<feature type="domain" description="Glutathione S-transferase UstS-like C-terminal" evidence="2">
    <location>
        <begin position="161"/>
        <end position="268"/>
    </location>
</feature>
<dbReference type="OrthoDB" id="4951845at2759"/>
<sequence>MSLTFYDIALAPPAEKSSCSPNPWKSRYALNFKRVPYKTTWVPLPDISAVRAPLNIPPSRRFADGSAYFTLPVITDPITETTVGDSFEIAVYLNEQYPTSGGDLFPPQDLNFVFGCKLDLFAPIAVADVGEEGHIPAYVRFNTNVDGAFTAHAQLMAGYLPLDPARADETKTTFEKRIGLPWDAMIVHGETRVELLQSLEETLKGLVDLYRRDASGPFLLGAKASYADFIVGGWLRMCRGALPPAEWELIKGWYDGLFGNLHEALEEYAQMN</sequence>
<dbReference type="Gene3D" id="3.40.30.10">
    <property type="entry name" value="Glutaredoxin"/>
    <property type="match status" value="1"/>
</dbReference>
<name>A0A1V6QP06_9EURO</name>
<dbReference type="STRING" id="416450.A0A1V6QP06"/>
<dbReference type="Proteomes" id="UP000191672">
    <property type="component" value="Unassembled WGS sequence"/>
</dbReference>
<evidence type="ECO:0000313" key="3">
    <source>
        <dbReference type="EMBL" id="OQD90963.1"/>
    </source>
</evidence>
<dbReference type="InterPro" id="IPR036282">
    <property type="entry name" value="Glutathione-S-Trfase_C_sf"/>
</dbReference>